<sequence>MKLRYVLSMAPEEFATERKQFSRRLQQALKVDHPEGNMEVFLAEPRRDNRNATRTTVCFHAVMNEQVQSEKSAILALSQPTVENSELSRLYHYFQVVNIERCEETLMALRQSAFQLPMQVLLLVAGVALLVLLLIALITYICFVQRYKEHLRMKQSQLKCTVF</sequence>
<evidence type="ECO:0000256" key="1">
    <source>
        <dbReference type="SAM" id="Phobius"/>
    </source>
</evidence>
<protein>
    <submittedName>
        <fullName evidence="4">Integrin_alpha2 domain-containing protein</fullName>
    </submittedName>
</protein>
<accession>A0A3P7UXX6</accession>
<keyword evidence="3" id="KW-1185">Reference proteome</keyword>
<keyword evidence="1" id="KW-1133">Transmembrane helix</keyword>
<accession>A0A183F918</accession>
<keyword evidence="1" id="KW-0472">Membrane</keyword>
<dbReference type="WBParaSite" id="HPBE_0000266001-mRNA-1">
    <property type="protein sequence ID" value="HPBE_0000266001-mRNA-1"/>
    <property type="gene ID" value="HPBE_0000266001"/>
</dbReference>
<reference evidence="4" key="2">
    <citation type="submission" date="2019-09" db="UniProtKB">
        <authorList>
            <consortium name="WormBaseParasite"/>
        </authorList>
    </citation>
    <scope>IDENTIFICATION</scope>
</reference>
<reference evidence="2 3" key="1">
    <citation type="submission" date="2018-11" db="EMBL/GenBank/DDBJ databases">
        <authorList>
            <consortium name="Pathogen Informatics"/>
        </authorList>
    </citation>
    <scope>NUCLEOTIDE SEQUENCE [LARGE SCALE GENOMIC DNA]</scope>
</reference>
<proteinExistence type="predicted"/>
<evidence type="ECO:0000313" key="4">
    <source>
        <dbReference type="WBParaSite" id="HPBE_0000266001-mRNA-1"/>
    </source>
</evidence>
<evidence type="ECO:0000313" key="2">
    <source>
        <dbReference type="EMBL" id="VDO27147.1"/>
    </source>
</evidence>
<dbReference type="EMBL" id="UZAH01004461">
    <property type="protein sequence ID" value="VDO27147.1"/>
    <property type="molecule type" value="Genomic_DNA"/>
</dbReference>
<dbReference type="AlphaFoldDB" id="A0A183F918"/>
<keyword evidence="1" id="KW-0812">Transmembrane</keyword>
<evidence type="ECO:0000313" key="3">
    <source>
        <dbReference type="Proteomes" id="UP000050761"/>
    </source>
</evidence>
<feature type="transmembrane region" description="Helical" evidence="1">
    <location>
        <begin position="120"/>
        <end position="144"/>
    </location>
</feature>
<gene>
    <name evidence="2" type="ORF">HPBE_LOCUS2661</name>
</gene>
<organism evidence="3 4">
    <name type="scientific">Heligmosomoides polygyrus</name>
    <name type="common">Parasitic roundworm</name>
    <dbReference type="NCBI Taxonomy" id="6339"/>
    <lineage>
        <taxon>Eukaryota</taxon>
        <taxon>Metazoa</taxon>
        <taxon>Ecdysozoa</taxon>
        <taxon>Nematoda</taxon>
        <taxon>Chromadorea</taxon>
        <taxon>Rhabditida</taxon>
        <taxon>Rhabditina</taxon>
        <taxon>Rhabditomorpha</taxon>
        <taxon>Strongyloidea</taxon>
        <taxon>Heligmosomidae</taxon>
        <taxon>Heligmosomoides</taxon>
    </lineage>
</organism>
<name>A0A183F918_HELPZ</name>
<dbReference type="OrthoDB" id="6252479at2759"/>
<dbReference type="Proteomes" id="UP000050761">
    <property type="component" value="Unassembled WGS sequence"/>
</dbReference>